<dbReference type="AlphaFoldDB" id="A0A328CAC3"/>
<dbReference type="Gene3D" id="3.30.420.10">
    <property type="entry name" value="Ribonuclease H-like superfamily/Ribonuclease H"/>
    <property type="match status" value="1"/>
</dbReference>
<dbReference type="InterPro" id="IPR012337">
    <property type="entry name" value="RNaseH-like_sf"/>
</dbReference>
<dbReference type="SMART" id="SM00479">
    <property type="entry name" value="EXOIII"/>
    <property type="match status" value="1"/>
</dbReference>
<dbReference type="InterPro" id="IPR022894">
    <property type="entry name" value="Oligoribonuclease"/>
</dbReference>
<dbReference type="CDD" id="cd06135">
    <property type="entry name" value="Orn"/>
    <property type="match status" value="1"/>
</dbReference>
<dbReference type="PANTHER" id="PTHR11046:SF0">
    <property type="entry name" value="OLIGORIBONUCLEASE, MITOCHONDRIAL"/>
    <property type="match status" value="1"/>
</dbReference>
<evidence type="ECO:0000256" key="5">
    <source>
        <dbReference type="ARBA" id="ARBA00070964"/>
    </source>
</evidence>
<sequence>MASDRNLVWIDLEMTGLDPKTCTILEIATIVTDSQLQIVAEGPSLVVHHPDKVLDAMDAWNTEHHGRSGLTAAVKASKVSLAQAEAQTLAFVQEHCARGSAPLCGNSIWQDRRFLAEYMPQLEAFLHYRIIDVSSVKEVVRRWYPAGVAMPPRKEQSHRALDDIKDSIEELKFYRSEVFVAPGGSATFATRR</sequence>
<dbReference type="GO" id="GO:0000175">
    <property type="term" value="F:3'-5'-RNA exonuclease activity"/>
    <property type="evidence" value="ECO:0007669"/>
    <property type="project" value="InterPro"/>
</dbReference>
<proteinExistence type="inferred from homology"/>
<evidence type="ECO:0000256" key="1">
    <source>
        <dbReference type="ARBA" id="ARBA00009921"/>
    </source>
</evidence>
<evidence type="ECO:0000256" key="2">
    <source>
        <dbReference type="ARBA" id="ARBA00022722"/>
    </source>
</evidence>
<comment type="similarity">
    <text evidence="1 6">Belongs to the oligoribonuclease family.</text>
</comment>
<accession>A0A328CAC3</accession>
<dbReference type="FunFam" id="3.30.420.10:FF:000003">
    <property type="entry name" value="Oligoribonuclease"/>
    <property type="match status" value="1"/>
</dbReference>
<keyword evidence="2 6" id="KW-0540">Nuclease</keyword>
<gene>
    <name evidence="6" type="primary">orn</name>
    <name evidence="8" type="ORF">DL240_07290</name>
</gene>
<dbReference type="PANTHER" id="PTHR11046">
    <property type="entry name" value="OLIGORIBONUCLEASE, MITOCHONDRIAL"/>
    <property type="match status" value="1"/>
</dbReference>
<dbReference type="GO" id="GO:0003676">
    <property type="term" value="F:nucleic acid binding"/>
    <property type="evidence" value="ECO:0007669"/>
    <property type="project" value="InterPro"/>
</dbReference>
<evidence type="ECO:0000313" key="9">
    <source>
        <dbReference type="Proteomes" id="UP000249169"/>
    </source>
</evidence>
<evidence type="ECO:0000256" key="3">
    <source>
        <dbReference type="ARBA" id="ARBA00022801"/>
    </source>
</evidence>
<evidence type="ECO:0000313" key="8">
    <source>
        <dbReference type="EMBL" id="RAL23944.1"/>
    </source>
</evidence>
<comment type="caution">
    <text evidence="8">The sequence shown here is derived from an EMBL/GenBank/DDBJ whole genome shotgun (WGS) entry which is preliminary data.</text>
</comment>
<dbReference type="HAMAP" id="MF_00045">
    <property type="entry name" value="Oligoribonuclease"/>
    <property type="match status" value="1"/>
</dbReference>
<evidence type="ECO:0000259" key="7">
    <source>
        <dbReference type="SMART" id="SM00479"/>
    </source>
</evidence>
<keyword evidence="6" id="KW-0963">Cytoplasm</keyword>
<keyword evidence="3 6" id="KW-0378">Hydrolase</keyword>
<dbReference type="Pfam" id="PF00929">
    <property type="entry name" value="RNase_T"/>
    <property type="match status" value="1"/>
</dbReference>
<dbReference type="GO" id="GO:0005737">
    <property type="term" value="C:cytoplasm"/>
    <property type="evidence" value="ECO:0007669"/>
    <property type="project" value="UniProtKB-SubCell"/>
</dbReference>
<keyword evidence="4 6" id="KW-0269">Exonuclease</keyword>
<protein>
    <recommendedName>
        <fullName evidence="5 6">Oligoribonuclease</fullName>
        <ecNumber evidence="6">3.1.-.-</ecNumber>
    </recommendedName>
</protein>
<reference evidence="8 9" key="1">
    <citation type="submission" date="2018-05" db="EMBL/GenBank/DDBJ databases">
        <title>Lujinxingia marina gen. nov. sp. nov., a new facultative anaerobic member of the class Deltaproteobacteria, and proposal of Lujinxingaceae fam. nov.</title>
        <authorList>
            <person name="Li C.-M."/>
        </authorList>
    </citation>
    <scope>NUCLEOTIDE SEQUENCE [LARGE SCALE GENOMIC DNA]</scope>
    <source>
        <strain evidence="8 9">B210</strain>
    </source>
</reference>
<feature type="domain" description="Exonuclease" evidence="7">
    <location>
        <begin position="6"/>
        <end position="180"/>
    </location>
</feature>
<dbReference type="InterPro" id="IPR036397">
    <property type="entry name" value="RNaseH_sf"/>
</dbReference>
<dbReference type="EMBL" id="QHKO01000002">
    <property type="protein sequence ID" value="RAL23944.1"/>
    <property type="molecule type" value="Genomic_DNA"/>
</dbReference>
<dbReference type="OrthoDB" id="9801329at2"/>
<dbReference type="SUPFAM" id="SSF53098">
    <property type="entry name" value="Ribonuclease H-like"/>
    <property type="match status" value="1"/>
</dbReference>
<dbReference type="InterPro" id="IPR013520">
    <property type="entry name" value="Ribonucl_H"/>
</dbReference>
<feature type="active site" evidence="6">
    <location>
        <position position="128"/>
    </location>
</feature>
<name>A0A328CAC3_9DELT</name>
<organism evidence="8 9">
    <name type="scientific">Lujinxingia litoralis</name>
    <dbReference type="NCBI Taxonomy" id="2211119"/>
    <lineage>
        <taxon>Bacteria</taxon>
        <taxon>Deltaproteobacteria</taxon>
        <taxon>Bradymonadales</taxon>
        <taxon>Lujinxingiaceae</taxon>
        <taxon>Lujinxingia</taxon>
    </lineage>
</organism>
<dbReference type="RefSeq" id="WP_111729198.1">
    <property type="nucleotide sequence ID" value="NZ_QHKO01000002.1"/>
</dbReference>
<dbReference type="NCBIfam" id="NF003765">
    <property type="entry name" value="PRK05359.1"/>
    <property type="match status" value="1"/>
</dbReference>
<comment type="function">
    <text evidence="6">3'-to-5' exoribonuclease specific for small oligoribonucleotides.</text>
</comment>
<comment type="subcellular location">
    <subcellularLocation>
        <location evidence="6">Cytoplasm</location>
    </subcellularLocation>
</comment>
<dbReference type="EC" id="3.1.-.-" evidence="6"/>
<dbReference type="Proteomes" id="UP000249169">
    <property type="component" value="Unassembled WGS sequence"/>
</dbReference>
<evidence type="ECO:0000256" key="4">
    <source>
        <dbReference type="ARBA" id="ARBA00022839"/>
    </source>
</evidence>
<evidence type="ECO:0000256" key="6">
    <source>
        <dbReference type="HAMAP-Rule" id="MF_00045"/>
    </source>
</evidence>
<keyword evidence="9" id="KW-1185">Reference proteome</keyword>